<evidence type="ECO:0000313" key="1">
    <source>
        <dbReference type="EMBL" id="CVK98072.1"/>
    </source>
</evidence>
<dbReference type="GeneID" id="65091435"/>
<proteinExistence type="predicted"/>
<accession>A0A1L7TMP2</accession>
<dbReference type="AlphaFoldDB" id="A0A1L7TMP2"/>
<evidence type="ECO:0000313" key="2">
    <source>
        <dbReference type="Proteomes" id="UP000184255"/>
    </source>
</evidence>
<protein>
    <submittedName>
        <fullName evidence="1">Uncharacterized protein</fullName>
    </submittedName>
</protein>
<sequence length="237" mass="26997">MSNSRSRGPPLPSLVQGSSLQTQLQREGAQIWRNNNRPLIEHIINHATPGYVTKVVWLQEKSIIEHEYLLMCVKTNDGRLSWMRVERMGELPIGSASSNALTDQAQLVVTLAPSRENLVCDDRVLVEADLDTNAARLSDIAKLVLIVHNEEPQYHIQWHNCWWLARVVMQVISETYMNGNKKQRKKVVSRCDSSHNKHVWAMSAGGPFAGIGQMATIIHFRNRKKRIMTNFTQSLYS</sequence>
<comment type="caution">
    <text evidence="1">The sequence shown here is derived from an EMBL/GenBank/DDBJ whole genome shotgun (WGS) entry which is preliminary data.</text>
</comment>
<organism evidence="1 2">
    <name type="scientific">Fusarium mangiferae</name>
    <name type="common">Mango malformation disease fungus</name>
    <dbReference type="NCBI Taxonomy" id="192010"/>
    <lineage>
        <taxon>Eukaryota</taxon>
        <taxon>Fungi</taxon>
        <taxon>Dikarya</taxon>
        <taxon>Ascomycota</taxon>
        <taxon>Pezizomycotina</taxon>
        <taxon>Sordariomycetes</taxon>
        <taxon>Hypocreomycetidae</taxon>
        <taxon>Hypocreales</taxon>
        <taxon>Nectriaceae</taxon>
        <taxon>Fusarium</taxon>
        <taxon>Fusarium fujikuroi species complex</taxon>
    </lineage>
</organism>
<dbReference type="EMBL" id="FCQH01000009">
    <property type="protein sequence ID" value="CVK98072.1"/>
    <property type="molecule type" value="Genomic_DNA"/>
</dbReference>
<gene>
    <name evidence="1" type="ORF">FMAN_12185</name>
</gene>
<name>A0A1L7TMP2_FUSMA</name>
<reference evidence="2" key="1">
    <citation type="journal article" date="2016" name="Genome Biol. Evol.">
        <title>Comparative 'omics' of the Fusarium fujikuroi species complex highlights differences in genetic potential and metabolite synthesis.</title>
        <authorList>
            <person name="Niehaus E.-M."/>
            <person name="Muensterkoetter M."/>
            <person name="Proctor R.H."/>
            <person name="Brown D.W."/>
            <person name="Sharon A."/>
            <person name="Idan Y."/>
            <person name="Oren-Young L."/>
            <person name="Sieber C.M."/>
            <person name="Novak O."/>
            <person name="Pencik A."/>
            <person name="Tarkowska D."/>
            <person name="Hromadova K."/>
            <person name="Freeman S."/>
            <person name="Maymon M."/>
            <person name="Elazar M."/>
            <person name="Youssef S.A."/>
            <person name="El-Shabrawy E.S.M."/>
            <person name="Shalaby A.B.A."/>
            <person name="Houterman P."/>
            <person name="Brock N.L."/>
            <person name="Burkhardt I."/>
            <person name="Tsavkelova E.A."/>
            <person name="Dickschat J.S."/>
            <person name="Galuszka P."/>
            <person name="Gueldener U."/>
            <person name="Tudzynski B."/>
        </authorList>
    </citation>
    <scope>NUCLEOTIDE SEQUENCE [LARGE SCALE GENOMIC DNA]</scope>
    <source>
        <strain evidence="2">MRC7560</strain>
    </source>
</reference>
<dbReference type="VEuPathDB" id="FungiDB:FMAN_12185"/>
<keyword evidence="2" id="KW-1185">Reference proteome</keyword>
<dbReference type="RefSeq" id="XP_041684931.1">
    <property type="nucleotide sequence ID" value="XM_041834693.1"/>
</dbReference>
<dbReference type="Proteomes" id="UP000184255">
    <property type="component" value="Unassembled WGS sequence"/>
</dbReference>